<evidence type="ECO:0000313" key="2">
    <source>
        <dbReference type="EMBL" id="PRZ44402.1"/>
    </source>
</evidence>
<dbReference type="Pfam" id="PF12804">
    <property type="entry name" value="NTP_transf_3"/>
    <property type="match status" value="1"/>
</dbReference>
<evidence type="ECO:0000313" key="3">
    <source>
        <dbReference type="Proteomes" id="UP000237752"/>
    </source>
</evidence>
<dbReference type="GO" id="GO:0006777">
    <property type="term" value="P:Mo-molybdopterin cofactor biosynthetic process"/>
    <property type="evidence" value="ECO:0007669"/>
    <property type="project" value="InterPro"/>
</dbReference>
<dbReference type="InterPro" id="IPR029044">
    <property type="entry name" value="Nucleotide-diphossugar_trans"/>
</dbReference>
<evidence type="ECO:0000259" key="1">
    <source>
        <dbReference type="Pfam" id="PF12804"/>
    </source>
</evidence>
<dbReference type="Gene3D" id="3.90.550.10">
    <property type="entry name" value="Spore Coat Polysaccharide Biosynthesis Protein SpsA, Chain A"/>
    <property type="match status" value="1"/>
</dbReference>
<feature type="domain" description="MobA-like NTP transferase" evidence="1">
    <location>
        <begin position="5"/>
        <end position="176"/>
    </location>
</feature>
<dbReference type="CDD" id="cd00756">
    <property type="entry name" value="MoaE"/>
    <property type="match status" value="1"/>
</dbReference>
<dbReference type="RefSeq" id="WP_106347419.1">
    <property type="nucleotide sequence ID" value="NZ_PVUE01000001.1"/>
</dbReference>
<organism evidence="2 3">
    <name type="scientific">Antricoccus suffuscus</name>
    <dbReference type="NCBI Taxonomy" id="1629062"/>
    <lineage>
        <taxon>Bacteria</taxon>
        <taxon>Bacillati</taxon>
        <taxon>Actinomycetota</taxon>
        <taxon>Actinomycetes</taxon>
        <taxon>Geodermatophilales</taxon>
        <taxon>Antricoccaceae</taxon>
        <taxon>Antricoccus</taxon>
    </lineage>
</organism>
<dbReference type="Pfam" id="PF02391">
    <property type="entry name" value="MoaE"/>
    <property type="match status" value="1"/>
</dbReference>
<dbReference type="PANTHER" id="PTHR43777:SF1">
    <property type="entry name" value="MOLYBDENUM COFACTOR CYTIDYLYLTRANSFERASE"/>
    <property type="match status" value="1"/>
</dbReference>
<keyword evidence="3" id="KW-1185">Reference proteome</keyword>
<dbReference type="InterPro" id="IPR003448">
    <property type="entry name" value="Mopterin_biosynth_MoaE"/>
</dbReference>
<dbReference type="InterPro" id="IPR036563">
    <property type="entry name" value="MoaE_sf"/>
</dbReference>
<gene>
    <name evidence="2" type="ORF">CLV47_101528</name>
</gene>
<dbReference type="SUPFAM" id="SSF54690">
    <property type="entry name" value="Molybdopterin synthase subunit MoaE"/>
    <property type="match status" value="1"/>
</dbReference>
<dbReference type="AlphaFoldDB" id="A0A2T1A715"/>
<dbReference type="OrthoDB" id="9794429at2"/>
<dbReference type="SUPFAM" id="SSF53448">
    <property type="entry name" value="Nucleotide-diphospho-sugar transferases"/>
    <property type="match status" value="1"/>
</dbReference>
<dbReference type="PANTHER" id="PTHR43777">
    <property type="entry name" value="MOLYBDENUM COFACTOR CYTIDYLYLTRANSFERASE"/>
    <property type="match status" value="1"/>
</dbReference>
<reference evidence="2 3" key="1">
    <citation type="submission" date="2018-03" db="EMBL/GenBank/DDBJ databases">
        <title>Genomic Encyclopedia of Archaeal and Bacterial Type Strains, Phase II (KMG-II): from individual species to whole genera.</title>
        <authorList>
            <person name="Goeker M."/>
        </authorList>
    </citation>
    <scope>NUCLEOTIDE SEQUENCE [LARGE SCALE GENOMIC DNA]</scope>
    <source>
        <strain evidence="2 3">DSM 100065</strain>
    </source>
</reference>
<accession>A0A2T1A715</accession>
<dbReference type="CDD" id="cd04182">
    <property type="entry name" value="GT_2_like_f"/>
    <property type="match status" value="1"/>
</dbReference>
<comment type="caution">
    <text evidence="2">The sequence shown here is derived from an EMBL/GenBank/DDBJ whole genome shotgun (WGS) entry which is preliminary data.</text>
</comment>
<dbReference type="Proteomes" id="UP000237752">
    <property type="component" value="Unassembled WGS sequence"/>
</dbReference>
<dbReference type="GO" id="GO:0016779">
    <property type="term" value="F:nucleotidyltransferase activity"/>
    <property type="evidence" value="ECO:0007669"/>
    <property type="project" value="UniProtKB-ARBA"/>
</dbReference>
<protein>
    <submittedName>
        <fullName evidence="2">Molybdopterin synthase catalytic subunit</fullName>
    </submittedName>
</protein>
<dbReference type="EMBL" id="PVUE01000001">
    <property type="protein sequence ID" value="PRZ44402.1"/>
    <property type="molecule type" value="Genomic_DNA"/>
</dbReference>
<sequence>MTYAGLLLAGGMGKRMGLPKALIRLPNGHSMLTNSMRILREGGCEDVVLVVGAGESYVRKSLDAARAEVREIIGDGRLFIVSNPDFEEGMSSSVRAGMRALAQLDSKPDSAVVQLVDTPDISPDAIDKIARYSAPDALVVATYDGQIGHPTLIGRNHWEPIASTVTGDVGARQYFNGRSDVQRVACDGLGSPVDLDTPEQLAARQRTFIPADVVRAEVTNDTVSVSYLEILVRDRRAGAVVSFSGTVRDHDEGRTVTNLNYLTHPTADETIKKIAHEVAATAGVRALAVQHRVGPLEIGDVALGCVVSADHRKEAFEVCAELVERVKSELPIWKRQIFEDGTDEWVNAP</sequence>
<dbReference type="InterPro" id="IPR025877">
    <property type="entry name" value="MobA-like_NTP_Trfase"/>
</dbReference>
<name>A0A2T1A715_9ACTN</name>
<proteinExistence type="predicted"/>
<dbReference type="Gene3D" id="3.90.1170.40">
    <property type="entry name" value="Molybdopterin biosynthesis MoaE subunit"/>
    <property type="match status" value="1"/>
</dbReference>